<dbReference type="EMBL" id="SLXF01000003">
    <property type="protein sequence ID" value="TCP07993.1"/>
    <property type="molecule type" value="Genomic_DNA"/>
</dbReference>
<evidence type="ECO:0000313" key="2">
    <source>
        <dbReference type="Proteomes" id="UP000294772"/>
    </source>
</evidence>
<evidence type="ECO:0008006" key="3">
    <source>
        <dbReference type="Google" id="ProtNLM"/>
    </source>
</evidence>
<organism evidence="1 2">
    <name type="scientific">Caldimonas thermodepolymerans</name>
    <dbReference type="NCBI Taxonomy" id="215580"/>
    <lineage>
        <taxon>Bacteria</taxon>
        <taxon>Pseudomonadati</taxon>
        <taxon>Pseudomonadota</taxon>
        <taxon>Betaproteobacteria</taxon>
        <taxon>Burkholderiales</taxon>
        <taxon>Sphaerotilaceae</taxon>
        <taxon>Caldimonas</taxon>
    </lineage>
</organism>
<gene>
    <name evidence="1" type="ORF">EV676_10323</name>
</gene>
<dbReference type="PANTHER" id="PTHR34598:SF3">
    <property type="entry name" value="OXIDOREDUCTASE AN1597"/>
    <property type="match status" value="1"/>
</dbReference>
<sequence>MTSILEERRHATTGHGGVVARLSYVLPDGTTPVSYAYPPPDGHPWESARFEDVPMHIADARRAAGLPSLHECGFGLFDAPSAVRDFEDPAELRARYEPELVELALAATQGRAAWVFDHLVRKRDPAQPTLSFGRTVRGSAPTANGRVHNDYTETSGQRRLRLVLADEALAGAVARYCIVNVWRPLAHPVLDAPLAVCDARSVTPGDAVVGEVRYPRRRGEIYLYRHAARHRWYYYPGMRPHETLVFKQYDSAEGVARYTPHAAFELPDIPPGTPPRQSIEARILVVMEWRQP</sequence>
<dbReference type="PANTHER" id="PTHR34598">
    <property type="entry name" value="BLL6449 PROTEIN"/>
    <property type="match status" value="1"/>
</dbReference>
<dbReference type="RefSeq" id="WP_207905355.1">
    <property type="nucleotide sequence ID" value="NZ_CP110416.1"/>
</dbReference>
<dbReference type="InterPro" id="IPR044053">
    <property type="entry name" value="AsaB-like"/>
</dbReference>
<dbReference type="Proteomes" id="UP000294772">
    <property type="component" value="Unassembled WGS sequence"/>
</dbReference>
<dbReference type="AlphaFoldDB" id="A0AA46HWD4"/>
<proteinExistence type="predicted"/>
<name>A0AA46HWD4_9BURK</name>
<evidence type="ECO:0000313" key="1">
    <source>
        <dbReference type="EMBL" id="TCP07993.1"/>
    </source>
</evidence>
<dbReference type="GO" id="GO:0016491">
    <property type="term" value="F:oxidoreductase activity"/>
    <property type="evidence" value="ECO:0007669"/>
    <property type="project" value="InterPro"/>
</dbReference>
<reference evidence="1 2" key="1">
    <citation type="submission" date="2019-03" db="EMBL/GenBank/DDBJ databases">
        <title>Genomic Encyclopedia of Type Strains, Phase IV (KMG-IV): sequencing the most valuable type-strain genomes for metagenomic binning, comparative biology and taxonomic classification.</title>
        <authorList>
            <person name="Goeker M."/>
        </authorList>
    </citation>
    <scope>NUCLEOTIDE SEQUENCE [LARGE SCALE GENOMIC DNA]</scope>
    <source>
        <strain evidence="1 2">DSM 15264</strain>
    </source>
</reference>
<accession>A0AA46HWD4</accession>
<protein>
    <recommendedName>
        <fullName evidence="3">Methyltransferase</fullName>
    </recommendedName>
</protein>
<comment type="caution">
    <text evidence="1">The sequence shown here is derived from an EMBL/GenBank/DDBJ whole genome shotgun (WGS) entry which is preliminary data.</text>
</comment>
<dbReference type="NCBIfam" id="NF041278">
    <property type="entry name" value="CmcJ_NvfI_EfuI"/>
    <property type="match status" value="1"/>
</dbReference>